<accession>A0ABV2M651</accession>
<dbReference type="InterPro" id="IPR028098">
    <property type="entry name" value="Glyco_trans_4-like_N"/>
</dbReference>
<feature type="domain" description="Glycosyl transferase family 1" evidence="1">
    <location>
        <begin position="232"/>
        <end position="374"/>
    </location>
</feature>
<dbReference type="SUPFAM" id="SSF53756">
    <property type="entry name" value="UDP-Glycosyltransferase/glycogen phosphorylase"/>
    <property type="match status" value="1"/>
</dbReference>
<evidence type="ECO:0000313" key="3">
    <source>
        <dbReference type="EMBL" id="MET3751874.1"/>
    </source>
</evidence>
<evidence type="ECO:0000313" key="4">
    <source>
        <dbReference type="Proteomes" id="UP001549106"/>
    </source>
</evidence>
<organism evidence="3 4">
    <name type="scientific">Blautia caecimuris</name>
    <dbReference type="NCBI Taxonomy" id="1796615"/>
    <lineage>
        <taxon>Bacteria</taxon>
        <taxon>Bacillati</taxon>
        <taxon>Bacillota</taxon>
        <taxon>Clostridia</taxon>
        <taxon>Lachnospirales</taxon>
        <taxon>Lachnospiraceae</taxon>
        <taxon>Blautia</taxon>
    </lineage>
</organism>
<feature type="domain" description="Glycosyltransferase subfamily 4-like N-terminal" evidence="2">
    <location>
        <begin position="14"/>
        <end position="218"/>
    </location>
</feature>
<gene>
    <name evidence="3" type="ORF">ABID24_003136</name>
</gene>
<proteinExistence type="predicted"/>
<dbReference type="CDD" id="cd03801">
    <property type="entry name" value="GT4_PimA-like"/>
    <property type="match status" value="1"/>
</dbReference>
<dbReference type="Proteomes" id="UP001549106">
    <property type="component" value="Unassembled WGS sequence"/>
</dbReference>
<dbReference type="Gene3D" id="3.40.50.2000">
    <property type="entry name" value="Glycogen Phosphorylase B"/>
    <property type="match status" value="2"/>
</dbReference>
<dbReference type="EMBL" id="JBEPMJ010000030">
    <property type="protein sequence ID" value="MET3751874.1"/>
    <property type="molecule type" value="Genomic_DNA"/>
</dbReference>
<evidence type="ECO:0000259" key="2">
    <source>
        <dbReference type="Pfam" id="PF13439"/>
    </source>
</evidence>
<protein>
    <submittedName>
        <fullName evidence="3">Glycosyltransferase involved in cell wall biosynthesis</fullName>
    </submittedName>
</protein>
<reference evidence="3 4" key="1">
    <citation type="submission" date="2024-06" db="EMBL/GenBank/DDBJ databases">
        <title>Genomic Encyclopedia of Type Strains, Phase IV (KMG-IV): sequencing the most valuable type-strain genomes for metagenomic binning, comparative biology and taxonomic classification.</title>
        <authorList>
            <person name="Goeker M."/>
        </authorList>
    </citation>
    <scope>NUCLEOTIDE SEQUENCE [LARGE SCALE GENOMIC DNA]</scope>
    <source>
        <strain evidence="3 4">DSM 29492</strain>
    </source>
</reference>
<dbReference type="PANTHER" id="PTHR45947:SF13">
    <property type="entry name" value="TRANSFERASE"/>
    <property type="match status" value="1"/>
</dbReference>
<dbReference type="PANTHER" id="PTHR45947">
    <property type="entry name" value="SULFOQUINOVOSYL TRANSFERASE SQD2"/>
    <property type="match status" value="1"/>
</dbReference>
<sequence length="411" mass="47006">MKILLVNKFHYLNGGSETYYFALAELLKERGHEVIFFSMKDERNISCKQEAYFVENVNYNTKMSIPQILKSSLKLLYSFEAKRKFEKLLTEEKPDIIHLNIFQSQLTGSIVDVACKKNIPMVYTAHDLKTVCPTYLMLNHGKTCEKCLNGKYFHCFSESCMKNSKMKSLLASLEAYVYKYRKTYKKLNYIITPSKFHKSKIEEAGITEAPIEHICNFLPVNTKYLPVEMPGQYFLYFGRLSVEKGILTLVKAYAKANINRPLYIVGKGPLEAELKELVRRLNLEAKIKLLGFKKGEELQNIIKKSYCVCLTSECYENAPYSVMEAMAAGKAVIVNNIGGVPELVVDGKTGYIAEPFSVDDLAEKIKKMDSNSIENVYEMGKCAQQIAKEKFSSVEYINKLEKIYIDLCNDK</sequence>
<dbReference type="Pfam" id="PF13439">
    <property type="entry name" value="Glyco_transf_4"/>
    <property type="match status" value="1"/>
</dbReference>
<dbReference type="InterPro" id="IPR001296">
    <property type="entry name" value="Glyco_trans_1"/>
</dbReference>
<name>A0ABV2M651_9FIRM</name>
<keyword evidence="4" id="KW-1185">Reference proteome</keyword>
<evidence type="ECO:0000259" key="1">
    <source>
        <dbReference type="Pfam" id="PF00534"/>
    </source>
</evidence>
<dbReference type="Pfam" id="PF00534">
    <property type="entry name" value="Glycos_transf_1"/>
    <property type="match status" value="1"/>
</dbReference>
<comment type="caution">
    <text evidence="3">The sequence shown here is derived from an EMBL/GenBank/DDBJ whole genome shotgun (WGS) entry which is preliminary data.</text>
</comment>
<dbReference type="RefSeq" id="WP_257465378.1">
    <property type="nucleotide sequence ID" value="NZ_BAABXP010000002.1"/>
</dbReference>
<dbReference type="InterPro" id="IPR050194">
    <property type="entry name" value="Glycosyltransferase_grp1"/>
</dbReference>